<dbReference type="InterPro" id="IPR044441">
    <property type="entry name" value="DICER_DSRM"/>
</dbReference>
<dbReference type="PROSITE" id="PS00517">
    <property type="entry name" value="RNASE_3_1"/>
    <property type="match status" value="1"/>
</dbReference>
<dbReference type="PANTHER" id="PTHR14950">
    <property type="entry name" value="DICER-RELATED"/>
    <property type="match status" value="1"/>
</dbReference>
<dbReference type="HOGENOM" id="CLU_1215849_0_0_1"/>
<feature type="non-terminal residue" evidence="3">
    <location>
        <position position="199"/>
    </location>
</feature>
<dbReference type="Pfam" id="PF20932">
    <property type="entry name" value="Dicer_dsRBD"/>
    <property type="match status" value="1"/>
</dbReference>
<dbReference type="InterPro" id="IPR036389">
    <property type="entry name" value="RNase_III_sf"/>
</dbReference>
<dbReference type="STRING" id="45351.A7SKX2"/>
<dbReference type="InterPro" id="IPR000999">
    <property type="entry name" value="RNase_III_dom"/>
</dbReference>
<evidence type="ECO:0000259" key="2">
    <source>
        <dbReference type="PROSITE" id="PS50142"/>
    </source>
</evidence>
<protein>
    <recommendedName>
        <fullName evidence="2">RNase III domain-containing protein</fullName>
    </recommendedName>
</protein>
<dbReference type="PANTHER" id="PTHR14950:SF37">
    <property type="entry name" value="ENDORIBONUCLEASE DICER"/>
    <property type="match status" value="1"/>
</dbReference>
<dbReference type="GO" id="GO:0005634">
    <property type="term" value="C:nucleus"/>
    <property type="evidence" value="ECO:0000318"/>
    <property type="project" value="GO_Central"/>
</dbReference>
<dbReference type="GO" id="GO:0006309">
    <property type="term" value="P:apoptotic DNA fragmentation"/>
    <property type="evidence" value="ECO:0000318"/>
    <property type="project" value="GO_Central"/>
</dbReference>
<evidence type="ECO:0000313" key="3">
    <source>
        <dbReference type="EMBL" id="EDO35651.1"/>
    </source>
</evidence>
<name>A7SKX2_NEMVE</name>
<feature type="domain" description="RNase III" evidence="2">
    <location>
        <begin position="1"/>
        <end position="156"/>
    </location>
</feature>
<dbReference type="PROSITE" id="PS50142">
    <property type="entry name" value="RNASE_3_2"/>
    <property type="match status" value="1"/>
</dbReference>
<reference evidence="3 4" key="1">
    <citation type="journal article" date="2007" name="Science">
        <title>Sea anemone genome reveals ancestral eumetazoan gene repertoire and genomic organization.</title>
        <authorList>
            <person name="Putnam N.H."/>
            <person name="Srivastava M."/>
            <person name="Hellsten U."/>
            <person name="Dirks B."/>
            <person name="Chapman J."/>
            <person name="Salamov A."/>
            <person name="Terry A."/>
            <person name="Shapiro H."/>
            <person name="Lindquist E."/>
            <person name="Kapitonov V.V."/>
            <person name="Jurka J."/>
            <person name="Genikhovich G."/>
            <person name="Grigoriev I.V."/>
            <person name="Lucas S.M."/>
            <person name="Steele R.E."/>
            <person name="Finnerty J.R."/>
            <person name="Technau U."/>
            <person name="Martindale M.Q."/>
            <person name="Rokhsar D.S."/>
        </authorList>
    </citation>
    <scope>NUCLEOTIDE SEQUENCE [LARGE SCALE GENOMIC DNA]</scope>
    <source>
        <strain evidence="4">CH2 X CH6</strain>
    </source>
</reference>
<evidence type="ECO:0000313" key="4">
    <source>
        <dbReference type="Proteomes" id="UP000001593"/>
    </source>
</evidence>
<gene>
    <name evidence="3" type="ORF">NEMVEDRAFT_v1g122070</name>
</gene>
<organism evidence="3 4">
    <name type="scientific">Nematostella vectensis</name>
    <name type="common">Starlet sea anemone</name>
    <dbReference type="NCBI Taxonomy" id="45351"/>
    <lineage>
        <taxon>Eukaryota</taxon>
        <taxon>Metazoa</taxon>
        <taxon>Cnidaria</taxon>
        <taxon>Anthozoa</taxon>
        <taxon>Hexacorallia</taxon>
        <taxon>Actiniaria</taxon>
        <taxon>Edwardsiidae</taxon>
        <taxon>Nematostella</taxon>
    </lineage>
</organism>
<dbReference type="SUPFAM" id="SSF69065">
    <property type="entry name" value="RNase III domain-like"/>
    <property type="match status" value="1"/>
</dbReference>
<dbReference type="Proteomes" id="UP000001593">
    <property type="component" value="Unassembled WGS sequence"/>
</dbReference>
<sequence length="199" mass="22876">LQGFEKRIGYEFSNKLYLIQALTHASYSQNRLTDCYQRLEFLGDALLDFLVTELIYSRNTNLDPGELTDLRQALVNNNIFAEIAVKHGFNKSLFQMSPEWFNKIGVFVDHVKEREARGIQDPFLTLSNDDEEGIEAPKVLGDIFESVAGAIFLDSGMDLVLTWRVYYRMLKPYIDAYSADVPKNPVRLIHEKDADALFR</sequence>
<dbReference type="GO" id="GO:0003723">
    <property type="term" value="F:RNA binding"/>
    <property type="evidence" value="ECO:0000318"/>
    <property type="project" value="GO_Central"/>
</dbReference>
<accession>A7SKX2</accession>
<dbReference type="GO" id="GO:0004530">
    <property type="term" value="F:deoxyribonuclease I activity"/>
    <property type="evidence" value="ECO:0000318"/>
    <property type="project" value="GO_Central"/>
</dbReference>
<keyword evidence="1" id="KW-0378">Hydrolase</keyword>
<dbReference type="Pfam" id="PF00636">
    <property type="entry name" value="Ribonuclease_3"/>
    <property type="match status" value="1"/>
</dbReference>
<dbReference type="OMA" id="YTAIVAQ"/>
<dbReference type="Gene3D" id="1.10.1520.10">
    <property type="entry name" value="Ribonuclease III domain"/>
    <property type="match status" value="1"/>
</dbReference>
<dbReference type="GO" id="GO:0004525">
    <property type="term" value="F:ribonuclease III activity"/>
    <property type="evidence" value="ECO:0000318"/>
    <property type="project" value="GO_Central"/>
</dbReference>
<keyword evidence="4" id="KW-1185">Reference proteome</keyword>
<dbReference type="SMART" id="SM00535">
    <property type="entry name" value="RIBOc"/>
    <property type="match status" value="1"/>
</dbReference>
<dbReference type="GO" id="GO:0005737">
    <property type="term" value="C:cytoplasm"/>
    <property type="evidence" value="ECO:0000318"/>
    <property type="project" value="GO_Central"/>
</dbReference>
<dbReference type="AlphaFoldDB" id="A7SKX2"/>
<dbReference type="EMBL" id="DS469692">
    <property type="protein sequence ID" value="EDO35651.1"/>
    <property type="molecule type" value="Genomic_DNA"/>
</dbReference>
<dbReference type="InParanoid" id="A7SKX2"/>
<dbReference type="GO" id="GO:0030422">
    <property type="term" value="P:siRNA processing"/>
    <property type="evidence" value="ECO:0000318"/>
    <property type="project" value="GO_Central"/>
</dbReference>
<dbReference type="eggNOG" id="KOG0701">
    <property type="taxonomic scope" value="Eukaryota"/>
</dbReference>
<evidence type="ECO:0000256" key="1">
    <source>
        <dbReference type="ARBA" id="ARBA00022801"/>
    </source>
</evidence>
<dbReference type="CDD" id="cd00593">
    <property type="entry name" value="RIBOc"/>
    <property type="match status" value="1"/>
</dbReference>
<proteinExistence type="predicted"/>
<dbReference type="FunFam" id="1.10.1520.10:FF:000005">
    <property type="entry name" value="Putative endoribonuclease dicer"/>
    <property type="match status" value="1"/>
</dbReference>
<dbReference type="GO" id="GO:0031054">
    <property type="term" value="P:pre-miRNA processing"/>
    <property type="evidence" value="ECO:0000318"/>
    <property type="project" value="GO_Central"/>
</dbReference>
<dbReference type="PhylomeDB" id="A7SKX2"/>